<evidence type="ECO:0000256" key="2">
    <source>
        <dbReference type="ARBA" id="ARBA00004319"/>
    </source>
</evidence>
<dbReference type="Pfam" id="PF00085">
    <property type="entry name" value="Thioredoxin"/>
    <property type="match status" value="1"/>
</dbReference>
<dbReference type="InterPro" id="IPR013766">
    <property type="entry name" value="Thioredoxin_domain"/>
</dbReference>
<evidence type="ECO:0000256" key="11">
    <source>
        <dbReference type="RuleBase" id="RU004208"/>
    </source>
</evidence>
<accession>A0A830HZ76</accession>
<evidence type="ECO:0000313" key="15">
    <source>
        <dbReference type="Proteomes" id="UP000660262"/>
    </source>
</evidence>
<evidence type="ECO:0000313" key="14">
    <source>
        <dbReference type="EMBL" id="GHP12318.1"/>
    </source>
</evidence>
<evidence type="ECO:0000259" key="13">
    <source>
        <dbReference type="PROSITE" id="PS51352"/>
    </source>
</evidence>
<keyword evidence="10" id="KW-0676">Redox-active center</keyword>
<name>A0A830HZ76_9CHLO</name>
<dbReference type="GO" id="GO:0005788">
    <property type="term" value="C:endoplasmic reticulum lumen"/>
    <property type="evidence" value="ECO:0007669"/>
    <property type="project" value="UniProtKB-SubCell"/>
</dbReference>
<evidence type="ECO:0000256" key="8">
    <source>
        <dbReference type="ARBA" id="ARBA00023157"/>
    </source>
</evidence>
<dbReference type="PROSITE" id="PS51352">
    <property type="entry name" value="THIOREDOXIN_2"/>
    <property type="match status" value="1"/>
</dbReference>
<dbReference type="CDD" id="cd02961">
    <property type="entry name" value="PDI_a_family"/>
    <property type="match status" value="1"/>
</dbReference>
<dbReference type="GO" id="GO:0034976">
    <property type="term" value="P:response to endoplasmic reticulum stress"/>
    <property type="evidence" value="ECO:0007669"/>
    <property type="project" value="TreeGrafter"/>
</dbReference>
<dbReference type="Proteomes" id="UP000660262">
    <property type="component" value="Unassembled WGS sequence"/>
</dbReference>
<feature type="chain" id="PRO_5032551892" description="protein disulfide-isomerase" evidence="12">
    <location>
        <begin position="23"/>
        <end position="263"/>
    </location>
</feature>
<evidence type="ECO:0000256" key="5">
    <source>
        <dbReference type="ARBA" id="ARBA00022729"/>
    </source>
</evidence>
<evidence type="ECO:0000256" key="10">
    <source>
        <dbReference type="ARBA" id="ARBA00023284"/>
    </source>
</evidence>
<proteinExistence type="inferred from homology"/>
<dbReference type="PRINTS" id="PR00421">
    <property type="entry name" value="THIOREDOXIN"/>
</dbReference>
<comment type="caution">
    <text evidence="14">The sequence shown here is derived from an EMBL/GenBank/DDBJ whole genome shotgun (WGS) entry which is preliminary data.</text>
</comment>
<dbReference type="PROSITE" id="PS00194">
    <property type="entry name" value="THIOREDOXIN_1"/>
    <property type="match status" value="1"/>
</dbReference>
<evidence type="ECO:0000256" key="1">
    <source>
        <dbReference type="ARBA" id="ARBA00001182"/>
    </source>
</evidence>
<dbReference type="PANTHER" id="PTHR18929:SF132">
    <property type="entry name" value="PROTEIN DISULFIDE-ISOMERASE A3"/>
    <property type="match status" value="1"/>
</dbReference>
<feature type="domain" description="Thioredoxin" evidence="13">
    <location>
        <begin position="20"/>
        <end position="164"/>
    </location>
</feature>
<dbReference type="PANTHER" id="PTHR18929">
    <property type="entry name" value="PROTEIN DISULFIDE ISOMERASE"/>
    <property type="match status" value="1"/>
</dbReference>
<comment type="similarity">
    <text evidence="3 11">Belongs to the protein disulfide isomerase family.</text>
</comment>
<feature type="signal peptide" evidence="12">
    <location>
        <begin position="1"/>
        <end position="22"/>
    </location>
</feature>
<evidence type="ECO:0000256" key="6">
    <source>
        <dbReference type="ARBA" id="ARBA00022737"/>
    </source>
</evidence>
<dbReference type="SUPFAM" id="SSF52833">
    <property type="entry name" value="Thioredoxin-like"/>
    <property type="match status" value="1"/>
</dbReference>
<dbReference type="AlphaFoldDB" id="A0A830HZ76"/>
<protein>
    <recommendedName>
        <fullName evidence="4">protein disulfide-isomerase</fullName>
        <ecNumber evidence="4">5.3.4.1</ecNumber>
    </recommendedName>
</protein>
<reference evidence="14" key="1">
    <citation type="submission" date="2020-10" db="EMBL/GenBank/DDBJ databases">
        <title>Unveiling of a novel bifunctional photoreceptor, Dualchrome1, isolated from a cosmopolitan green alga.</title>
        <authorList>
            <person name="Suzuki S."/>
            <person name="Kawachi M."/>
        </authorList>
    </citation>
    <scope>NUCLEOTIDE SEQUENCE</scope>
    <source>
        <strain evidence="14">NIES 2893</strain>
    </source>
</reference>
<keyword evidence="6" id="KW-0677">Repeat</keyword>
<dbReference type="GO" id="GO:0003756">
    <property type="term" value="F:protein disulfide isomerase activity"/>
    <property type="evidence" value="ECO:0007669"/>
    <property type="project" value="UniProtKB-EC"/>
</dbReference>
<dbReference type="Gene3D" id="3.40.30.10">
    <property type="entry name" value="Glutaredoxin"/>
    <property type="match status" value="1"/>
</dbReference>
<keyword evidence="9" id="KW-0413">Isomerase</keyword>
<keyword evidence="5 12" id="KW-0732">Signal</keyword>
<evidence type="ECO:0000256" key="12">
    <source>
        <dbReference type="SAM" id="SignalP"/>
    </source>
</evidence>
<evidence type="ECO:0000256" key="3">
    <source>
        <dbReference type="ARBA" id="ARBA00006347"/>
    </source>
</evidence>
<gene>
    <name evidence="14" type="ORF">PPROV_001104600</name>
</gene>
<dbReference type="OrthoDB" id="10264505at2759"/>
<keyword evidence="15" id="KW-1185">Reference proteome</keyword>
<dbReference type="InterPro" id="IPR005788">
    <property type="entry name" value="PDI_thioredoxin-like_dom"/>
</dbReference>
<dbReference type="EC" id="5.3.4.1" evidence="4"/>
<sequence>MSSSMSWKSALFLFVLCAAAFASKAVSAAAASPSLEEGVAVLDPSNFDGFIASETFTLVEFYAPWCGHCKSLAPKWAEAAQILEKDDPPIRIAKLDADAHSELAGRFDVQGYPTIKVFRSGSVEEYNGPRETQGIVDFVRSNLPAHTTLADKKEYDAFVKEAGKKVIGVFRVPAKGAVSTAFANAARTLKKEATFGLWADGKYDAKAKAYAKHNIESIVKGAKAPMILVVDNKGVFSKCSLSGDKLAAITKCVTDGEGLTKLA</sequence>
<evidence type="ECO:0000256" key="4">
    <source>
        <dbReference type="ARBA" id="ARBA00012723"/>
    </source>
</evidence>
<dbReference type="EMBL" id="BNJQ01000040">
    <property type="protein sequence ID" value="GHP12318.1"/>
    <property type="molecule type" value="Genomic_DNA"/>
</dbReference>
<comment type="catalytic activity">
    <reaction evidence="1">
        <text>Catalyzes the rearrangement of -S-S- bonds in proteins.</text>
        <dbReference type="EC" id="5.3.4.1"/>
    </reaction>
</comment>
<dbReference type="FunFam" id="3.40.30.10:FF:000107">
    <property type="entry name" value="Protein disulfide-isomerase 5-2"/>
    <property type="match status" value="1"/>
</dbReference>
<keyword evidence="8" id="KW-1015">Disulfide bond</keyword>
<keyword evidence="7" id="KW-0256">Endoplasmic reticulum</keyword>
<dbReference type="InterPro" id="IPR017937">
    <property type="entry name" value="Thioredoxin_CS"/>
</dbReference>
<evidence type="ECO:0000256" key="7">
    <source>
        <dbReference type="ARBA" id="ARBA00022824"/>
    </source>
</evidence>
<dbReference type="InterPro" id="IPR036249">
    <property type="entry name" value="Thioredoxin-like_sf"/>
</dbReference>
<evidence type="ECO:0000256" key="9">
    <source>
        <dbReference type="ARBA" id="ARBA00023235"/>
    </source>
</evidence>
<comment type="subcellular location">
    <subcellularLocation>
        <location evidence="2">Endoplasmic reticulum lumen</location>
    </subcellularLocation>
</comment>
<organism evidence="14 15">
    <name type="scientific">Pycnococcus provasolii</name>
    <dbReference type="NCBI Taxonomy" id="41880"/>
    <lineage>
        <taxon>Eukaryota</taxon>
        <taxon>Viridiplantae</taxon>
        <taxon>Chlorophyta</taxon>
        <taxon>Pseudoscourfieldiophyceae</taxon>
        <taxon>Pseudoscourfieldiales</taxon>
        <taxon>Pycnococcaceae</taxon>
        <taxon>Pycnococcus</taxon>
    </lineage>
</organism>
<dbReference type="NCBIfam" id="TIGR01126">
    <property type="entry name" value="pdi_dom"/>
    <property type="match status" value="1"/>
</dbReference>
<dbReference type="GO" id="GO:0006457">
    <property type="term" value="P:protein folding"/>
    <property type="evidence" value="ECO:0007669"/>
    <property type="project" value="TreeGrafter"/>
</dbReference>